<dbReference type="EMBL" id="BGZK01000020">
    <property type="protein sequence ID" value="GBP06108.1"/>
    <property type="molecule type" value="Genomic_DNA"/>
</dbReference>
<organism evidence="2 3">
    <name type="scientific">Eumeta variegata</name>
    <name type="common">Bagworm moth</name>
    <name type="synonym">Eumeta japonica</name>
    <dbReference type="NCBI Taxonomy" id="151549"/>
    <lineage>
        <taxon>Eukaryota</taxon>
        <taxon>Metazoa</taxon>
        <taxon>Ecdysozoa</taxon>
        <taxon>Arthropoda</taxon>
        <taxon>Hexapoda</taxon>
        <taxon>Insecta</taxon>
        <taxon>Pterygota</taxon>
        <taxon>Neoptera</taxon>
        <taxon>Endopterygota</taxon>
        <taxon>Lepidoptera</taxon>
        <taxon>Glossata</taxon>
        <taxon>Ditrysia</taxon>
        <taxon>Tineoidea</taxon>
        <taxon>Psychidae</taxon>
        <taxon>Oiketicinae</taxon>
        <taxon>Eumeta</taxon>
    </lineage>
</organism>
<evidence type="ECO:0000313" key="2">
    <source>
        <dbReference type="EMBL" id="GBP06108.1"/>
    </source>
</evidence>
<gene>
    <name evidence="2" type="ORF">EVAR_3325_1</name>
</gene>
<reference evidence="2 3" key="1">
    <citation type="journal article" date="2019" name="Commun. Biol.">
        <title>The bagworm genome reveals a unique fibroin gene that provides high tensile strength.</title>
        <authorList>
            <person name="Kono N."/>
            <person name="Nakamura H."/>
            <person name="Ohtoshi R."/>
            <person name="Tomita M."/>
            <person name="Numata K."/>
            <person name="Arakawa K."/>
        </authorList>
    </citation>
    <scope>NUCLEOTIDE SEQUENCE [LARGE SCALE GENOMIC DNA]</scope>
</reference>
<evidence type="ECO:0000256" key="1">
    <source>
        <dbReference type="SAM" id="MobiDB-lite"/>
    </source>
</evidence>
<evidence type="ECO:0000313" key="3">
    <source>
        <dbReference type="Proteomes" id="UP000299102"/>
    </source>
</evidence>
<keyword evidence="3" id="KW-1185">Reference proteome</keyword>
<proteinExistence type="predicted"/>
<dbReference type="AlphaFoldDB" id="A0A4C1SY54"/>
<sequence>MTQFLYTREAWWYSMRRRTLQSTSKAVVNFGCRVAVGAGGVRRGRVSVGGRLRRLVLASIKYGDDPRKIYKFQSENEYRYYISQVKRPANTAPEARTKLATEIESEDREQGMPSLDSAASDERSKTALKKNFHIDSRSNKALDI</sequence>
<name>A0A4C1SY54_EUMVA</name>
<protein>
    <submittedName>
        <fullName evidence="2">Uncharacterized protein</fullName>
    </submittedName>
</protein>
<dbReference type="Proteomes" id="UP000299102">
    <property type="component" value="Unassembled WGS sequence"/>
</dbReference>
<feature type="region of interest" description="Disordered" evidence="1">
    <location>
        <begin position="88"/>
        <end position="132"/>
    </location>
</feature>
<accession>A0A4C1SY54</accession>
<comment type="caution">
    <text evidence="2">The sequence shown here is derived from an EMBL/GenBank/DDBJ whole genome shotgun (WGS) entry which is preliminary data.</text>
</comment>